<evidence type="ECO:0000313" key="1">
    <source>
        <dbReference type="EMBL" id="QJA61305.1"/>
    </source>
</evidence>
<name>A0A6M3Y8N8_9ZZZZ</name>
<dbReference type="EMBL" id="MT144839">
    <property type="protein sequence ID" value="QJI00255.1"/>
    <property type="molecule type" value="Genomic_DNA"/>
</dbReference>
<protein>
    <submittedName>
        <fullName evidence="3">Uncharacterized protein</fullName>
    </submittedName>
</protein>
<organism evidence="3">
    <name type="scientific">viral metagenome</name>
    <dbReference type="NCBI Taxonomy" id="1070528"/>
    <lineage>
        <taxon>unclassified sequences</taxon>
        <taxon>metagenomes</taxon>
        <taxon>organismal metagenomes</taxon>
    </lineage>
</organism>
<sequence length="72" mass="8367">MTENNDYNQKTFIRLNAQIVRAQIKLAAMIAANMQRQHLGQSMAYDDADFVKIIEEENITENSIAFELKEIY</sequence>
<dbReference type="EMBL" id="MT145198">
    <property type="protein sequence ID" value="QJI05396.1"/>
    <property type="molecule type" value="Genomic_DNA"/>
</dbReference>
<evidence type="ECO:0000313" key="2">
    <source>
        <dbReference type="EMBL" id="QJI00255.1"/>
    </source>
</evidence>
<dbReference type="EMBL" id="MT141436">
    <property type="protein sequence ID" value="QJA61305.1"/>
    <property type="molecule type" value="Genomic_DNA"/>
</dbReference>
<gene>
    <name evidence="3" type="ORF">MM415A00143_0071</name>
    <name evidence="1" type="ORF">MM415B00963_0030</name>
    <name evidence="2" type="ORF">TM448B01892_0001</name>
</gene>
<accession>A0A6M3Y8N8</accession>
<evidence type="ECO:0000313" key="3">
    <source>
        <dbReference type="EMBL" id="QJI05396.1"/>
    </source>
</evidence>
<proteinExistence type="predicted"/>
<dbReference type="AlphaFoldDB" id="A0A6M3Y8N8"/>
<reference evidence="3" key="1">
    <citation type="submission" date="2020-03" db="EMBL/GenBank/DDBJ databases">
        <title>The deep terrestrial virosphere.</title>
        <authorList>
            <person name="Holmfeldt K."/>
            <person name="Nilsson E."/>
            <person name="Simone D."/>
            <person name="Lopez-Fernandez M."/>
            <person name="Wu X."/>
            <person name="de Brujin I."/>
            <person name="Lundin D."/>
            <person name="Andersson A."/>
            <person name="Bertilsson S."/>
            <person name="Dopson M."/>
        </authorList>
    </citation>
    <scope>NUCLEOTIDE SEQUENCE</scope>
    <source>
        <strain evidence="3">MM415A00143</strain>
        <strain evidence="1">MM415B00963</strain>
        <strain evidence="2">TM448B01892</strain>
    </source>
</reference>